<gene>
    <name evidence="13" type="ORF">PGB34_08925</name>
</gene>
<feature type="binding site" description="covalent" evidence="8">
    <location>
        <position position="164"/>
    </location>
    <ligand>
        <name>heme c</name>
        <dbReference type="ChEBI" id="CHEBI:61717"/>
        <label>2</label>
    </ligand>
</feature>
<dbReference type="EMBL" id="JAQIPB010000003">
    <property type="protein sequence ID" value="MDA7416489.1"/>
    <property type="molecule type" value="Genomic_DNA"/>
</dbReference>
<evidence type="ECO:0000256" key="9">
    <source>
        <dbReference type="PIRSR" id="PIRSR000005-2"/>
    </source>
</evidence>
<evidence type="ECO:0000256" key="3">
    <source>
        <dbReference type="ARBA" id="ARBA00022617"/>
    </source>
</evidence>
<comment type="subcellular location">
    <subcellularLocation>
        <location evidence="1">Periplasm</location>
    </subcellularLocation>
</comment>
<keyword evidence="14" id="KW-1185">Reference proteome</keyword>
<dbReference type="InterPro" id="IPR050597">
    <property type="entry name" value="Cytochrome_c_Oxidase_Subunit"/>
</dbReference>
<comment type="PTM">
    <text evidence="8">Binds 2 heme c groups covalently per subunit.</text>
</comment>
<evidence type="ECO:0000256" key="4">
    <source>
        <dbReference type="ARBA" id="ARBA00022723"/>
    </source>
</evidence>
<evidence type="ECO:0000256" key="10">
    <source>
        <dbReference type="SAM" id="MobiDB-lite"/>
    </source>
</evidence>
<feature type="binding site" description="axial binding residue" evidence="9">
    <location>
        <position position="68"/>
    </location>
    <ligand>
        <name>heme c</name>
        <dbReference type="ChEBI" id="CHEBI:61717"/>
        <label>1</label>
    </ligand>
    <ligandPart>
        <name>Fe</name>
        <dbReference type="ChEBI" id="CHEBI:18248"/>
    </ligandPart>
</feature>
<evidence type="ECO:0000256" key="1">
    <source>
        <dbReference type="ARBA" id="ARBA00004418"/>
    </source>
</evidence>
<proteinExistence type="predicted"/>
<protein>
    <submittedName>
        <fullName evidence="13">C-type cytochrome</fullName>
    </submittedName>
</protein>
<feature type="signal peptide" evidence="11">
    <location>
        <begin position="1"/>
        <end position="28"/>
    </location>
</feature>
<dbReference type="PANTHER" id="PTHR33751">
    <property type="entry name" value="CBB3-TYPE CYTOCHROME C OXIDASE SUBUNIT FIXP"/>
    <property type="match status" value="1"/>
</dbReference>
<keyword evidence="6" id="KW-0249">Electron transport</keyword>
<feature type="domain" description="Cytochrome c" evidence="12">
    <location>
        <begin position="140"/>
        <end position="228"/>
    </location>
</feature>
<feature type="binding site" description="axial binding residue" evidence="9">
    <location>
        <position position="205"/>
    </location>
    <ligand>
        <name>heme c</name>
        <dbReference type="ChEBI" id="CHEBI:61717"/>
        <label>2</label>
    </ligand>
    <ligandPart>
        <name>Fe</name>
        <dbReference type="ChEBI" id="CHEBI:18248"/>
    </ligandPart>
</feature>
<dbReference type="InterPro" id="IPR036909">
    <property type="entry name" value="Cyt_c-like_dom_sf"/>
</dbReference>
<dbReference type="GO" id="GO:0009055">
    <property type="term" value="F:electron transfer activity"/>
    <property type="evidence" value="ECO:0007669"/>
    <property type="project" value="InterPro"/>
</dbReference>
<dbReference type="Pfam" id="PF00034">
    <property type="entry name" value="Cytochrom_C"/>
    <property type="match status" value="2"/>
</dbReference>
<dbReference type="GO" id="GO:0042597">
    <property type="term" value="C:periplasmic space"/>
    <property type="evidence" value="ECO:0007669"/>
    <property type="project" value="UniProtKB-SubCell"/>
</dbReference>
<evidence type="ECO:0000313" key="13">
    <source>
        <dbReference type="EMBL" id="MDA7416489.1"/>
    </source>
</evidence>
<sequence>MKLCTFRVSPISLCLGALLGVAVSLAQAAEEPAKPAAAPPAVAKPDPAKGDTLFNTAPPNGVSCASCHNADGNSAIAANPKLAQQHPEYILKQLQEFKGGKRKSAVMQPMVAHLSEQDMRDISWFLGSKAVKNGFAKEKDLVALGERIYRGGIPDRMIPACAGCHSPNGAGIPAQYPRLGGQHADYTGTQLKAFRDGGRANSAQMVGVARKMNDREIRAVSDYIAGLR</sequence>
<evidence type="ECO:0000256" key="6">
    <source>
        <dbReference type="ARBA" id="ARBA00022982"/>
    </source>
</evidence>
<dbReference type="PANTHER" id="PTHR33751:SF9">
    <property type="entry name" value="CYTOCHROME C4"/>
    <property type="match status" value="1"/>
</dbReference>
<comment type="caution">
    <text evidence="13">The sequence shown here is derived from an EMBL/GenBank/DDBJ whole genome shotgun (WGS) entry which is preliminary data.</text>
</comment>
<evidence type="ECO:0000313" key="14">
    <source>
        <dbReference type="Proteomes" id="UP001212602"/>
    </source>
</evidence>
<feature type="region of interest" description="Disordered" evidence="10">
    <location>
        <begin position="33"/>
        <end position="55"/>
    </location>
</feature>
<evidence type="ECO:0000256" key="11">
    <source>
        <dbReference type="SAM" id="SignalP"/>
    </source>
</evidence>
<feature type="domain" description="Cytochrome c" evidence="12">
    <location>
        <begin position="45"/>
        <end position="130"/>
    </location>
</feature>
<feature type="compositionally biased region" description="Low complexity" evidence="10">
    <location>
        <begin position="33"/>
        <end position="45"/>
    </location>
</feature>
<keyword evidence="4 9" id="KW-0479">Metal-binding</keyword>
<dbReference type="InterPro" id="IPR024167">
    <property type="entry name" value="Cytochrome_c4-like"/>
</dbReference>
<feature type="binding site" description="covalent" evidence="8">
    <location>
        <position position="161"/>
    </location>
    <ligand>
        <name>heme c</name>
        <dbReference type="ChEBI" id="CHEBI:61717"/>
        <label>2</label>
    </ligand>
</feature>
<dbReference type="InterPro" id="IPR009056">
    <property type="entry name" value="Cyt_c-like_dom"/>
</dbReference>
<accession>A0AAE3NBA6</accession>
<feature type="binding site" description="axial binding residue" evidence="9">
    <location>
        <position position="165"/>
    </location>
    <ligand>
        <name>heme c</name>
        <dbReference type="ChEBI" id="CHEBI:61717"/>
        <label>2</label>
    </ligand>
    <ligandPart>
        <name>Fe</name>
        <dbReference type="ChEBI" id="CHEBI:18248"/>
    </ligandPart>
</feature>
<evidence type="ECO:0000256" key="2">
    <source>
        <dbReference type="ARBA" id="ARBA00022448"/>
    </source>
</evidence>
<dbReference type="SUPFAM" id="SSF46626">
    <property type="entry name" value="Cytochrome c"/>
    <property type="match status" value="2"/>
</dbReference>
<keyword evidence="5" id="KW-0574">Periplasm</keyword>
<dbReference type="PROSITE" id="PS51007">
    <property type="entry name" value="CYTC"/>
    <property type="match status" value="2"/>
</dbReference>
<feature type="binding site" description="covalent" evidence="8">
    <location>
        <position position="67"/>
    </location>
    <ligand>
        <name>heme c</name>
        <dbReference type="ChEBI" id="CHEBI:61717"/>
        <label>1</label>
    </ligand>
</feature>
<keyword evidence="2" id="KW-0813">Transport</keyword>
<dbReference type="Gene3D" id="1.10.760.10">
    <property type="entry name" value="Cytochrome c-like domain"/>
    <property type="match status" value="2"/>
</dbReference>
<evidence type="ECO:0000259" key="12">
    <source>
        <dbReference type="PROSITE" id="PS51007"/>
    </source>
</evidence>
<evidence type="ECO:0000256" key="7">
    <source>
        <dbReference type="ARBA" id="ARBA00023004"/>
    </source>
</evidence>
<organism evidence="13 14">
    <name type="scientific">Xenophilus arseniciresistens</name>
    <dbReference type="NCBI Taxonomy" id="1283306"/>
    <lineage>
        <taxon>Bacteria</taxon>
        <taxon>Pseudomonadati</taxon>
        <taxon>Pseudomonadota</taxon>
        <taxon>Betaproteobacteria</taxon>
        <taxon>Burkholderiales</taxon>
        <taxon>Comamonadaceae</taxon>
        <taxon>Xenophilus</taxon>
    </lineage>
</organism>
<keyword evidence="3 8" id="KW-0349">Heme</keyword>
<dbReference type="AlphaFoldDB" id="A0AAE3NBA6"/>
<dbReference type="GO" id="GO:0020037">
    <property type="term" value="F:heme binding"/>
    <property type="evidence" value="ECO:0007669"/>
    <property type="project" value="InterPro"/>
</dbReference>
<name>A0AAE3NBA6_9BURK</name>
<reference evidence="13" key="1">
    <citation type="submission" date="2023-01" db="EMBL/GenBank/DDBJ databases">
        <title>Xenophilus mangrovi sp. nov., isolated from soil of Mangrove nature reserve.</title>
        <authorList>
            <person name="Xu S."/>
            <person name="Liu Z."/>
            <person name="Xu Y."/>
        </authorList>
    </citation>
    <scope>NUCLEOTIDE SEQUENCE</scope>
    <source>
        <strain evidence="13">YW8</strain>
    </source>
</reference>
<keyword evidence="11" id="KW-0732">Signal</keyword>
<feature type="chain" id="PRO_5042282790" evidence="11">
    <location>
        <begin position="29"/>
        <end position="228"/>
    </location>
</feature>
<feature type="binding site" description="axial binding residue" evidence="9">
    <location>
        <position position="107"/>
    </location>
    <ligand>
        <name>heme c</name>
        <dbReference type="ChEBI" id="CHEBI:61717"/>
        <label>1</label>
    </ligand>
    <ligandPart>
        <name>Fe</name>
        <dbReference type="ChEBI" id="CHEBI:18248"/>
    </ligandPart>
</feature>
<keyword evidence="7 9" id="KW-0408">Iron</keyword>
<dbReference type="Proteomes" id="UP001212602">
    <property type="component" value="Unassembled WGS sequence"/>
</dbReference>
<dbReference type="PIRSF" id="PIRSF000005">
    <property type="entry name" value="Cytochrome_c4"/>
    <property type="match status" value="1"/>
</dbReference>
<dbReference type="GO" id="GO:0005506">
    <property type="term" value="F:iron ion binding"/>
    <property type="evidence" value="ECO:0007669"/>
    <property type="project" value="InterPro"/>
</dbReference>
<feature type="binding site" description="covalent" evidence="8">
    <location>
        <position position="64"/>
    </location>
    <ligand>
        <name>heme c</name>
        <dbReference type="ChEBI" id="CHEBI:61717"/>
        <label>1</label>
    </ligand>
</feature>
<evidence type="ECO:0000256" key="5">
    <source>
        <dbReference type="ARBA" id="ARBA00022764"/>
    </source>
</evidence>
<dbReference type="RefSeq" id="WP_271427739.1">
    <property type="nucleotide sequence ID" value="NZ_JAQIPB010000003.1"/>
</dbReference>
<evidence type="ECO:0000256" key="8">
    <source>
        <dbReference type="PIRSR" id="PIRSR000005-1"/>
    </source>
</evidence>